<proteinExistence type="predicted"/>
<sequence length="82" mass="9572">MDNELKIKRAYEYMLNVHQNEPTGHDVAHIERVYNCALYIAQQEGIDNTLVIELVALLHDTVDYKLTDSQLVLKKFKHFSLL</sequence>
<dbReference type="Proteomes" id="UP000255425">
    <property type="component" value="Unassembled WGS sequence"/>
</dbReference>
<keyword evidence="2" id="KW-1185">Reference proteome</keyword>
<dbReference type="Gene3D" id="1.10.472.50">
    <property type="entry name" value="HD-domain/PDEase-like"/>
    <property type="match status" value="1"/>
</dbReference>
<dbReference type="EMBL" id="UHDZ01000001">
    <property type="protein sequence ID" value="SUM69949.1"/>
    <property type="molecule type" value="Genomic_DNA"/>
</dbReference>
<dbReference type="PANTHER" id="PTHR33594:SF1">
    <property type="entry name" value="HD_PDEASE DOMAIN-CONTAINING PROTEIN"/>
    <property type="match status" value="1"/>
</dbReference>
<dbReference type="SUPFAM" id="SSF109604">
    <property type="entry name" value="HD-domain/PDEase-like"/>
    <property type="match status" value="1"/>
</dbReference>
<name>A0A380H3L9_9STAP</name>
<evidence type="ECO:0000313" key="2">
    <source>
        <dbReference type="Proteomes" id="UP000255425"/>
    </source>
</evidence>
<dbReference type="AlphaFoldDB" id="A0A380H3L9"/>
<evidence type="ECO:0000313" key="1">
    <source>
        <dbReference type="EMBL" id="SUM69949.1"/>
    </source>
</evidence>
<dbReference type="PANTHER" id="PTHR33594">
    <property type="entry name" value="SUPERFAMILY HYDROLASE, PUTATIVE (AFU_ORTHOLOGUE AFUA_1G03035)-RELATED"/>
    <property type="match status" value="1"/>
</dbReference>
<protein>
    <submittedName>
        <fullName evidence="1">HD domain-containing protein</fullName>
    </submittedName>
</protein>
<accession>A0A380H3L9</accession>
<organism evidence="1 2">
    <name type="scientific">Staphylococcus saccharolyticus</name>
    <dbReference type="NCBI Taxonomy" id="33028"/>
    <lineage>
        <taxon>Bacteria</taxon>
        <taxon>Bacillati</taxon>
        <taxon>Bacillota</taxon>
        <taxon>Bacilli</taxon>
        <taxon>Bacillales</taxon>
        <taxon>Staphylococcaceae</taxon>
        <taxon>Staphylococcus</taxon>
    </lineage>
</organism>
<reference evidence="1 2" key="1">
    <citation type="submission" date="2018-06" db="EMBL/GenBank/DDBJ databases">
        <authorList>
            <consortium name="Pathogen Informatics"/>
            <person name="Doyle S."/>
        </authorList>
    </citation>
    <scope>NUCLEOTIDE SEQUENCE [LARGE SCALE GENOMIC DNA]</scope>
    <source>
        <strain evidence="1 2">NCTC11807</strain>
    </source>
</reference>
<gene>
    <name evidence="1" type="ORF">NCTC11807_00987</name>
</gene>